<dbReference type="Pfam" id="PF00496">
    <property type="entry name" value="SBP_bac_5"/>
    <property type="match status" value="1"/>
</dbReference>
<dbReference type="Gene3D" id="3.10.105.10">
    <property type="entry name" value="Dipeptide-binding Protein, Domain 3"/>
    <property type="match status" value="1"/>
</dbReference>
<reference evidence="4" key="1">
    <citation type="journal article" date="2019" name="Int. J. Syst. Evol. Microbiol.">
        <title>The Global Catalogue of Microorganisms (GCM) 10K type strain sequencing project: providing services to taxonomists for standard genome sequencing and annotation.</title>
        <authorList>
            <consortium name="The Broad Institute Genomics Platform"/>
            <consortium name="The Broad Institute Genome Sequencing Center for Infectious Disease"/>
            <person name="Wu L."/>
            <person name="Ma J."/>
        </authorList>
    </citation>
    <scope>NUCLEOTIDE SEQUENCE [LARGE SCALE GENOMIC DNA]</scope>
    <source>
        <strain evidence="4">JCM 14309</strain>
    </source>
</reference>
<comment type="caution">
    <text evidence="3">The sequence shown here is derived from an EMBL/GenBank/DDBJ whole genome shotgun (WGS) entry which is preliminary data.</text>
</comment>
<dbReference type="CDD" id="cd00995">
    <property type="entry name" value="PBP2_NikA_DppA_OppA_like"/>
    <property type="match status" value="1"/>
</dbReference>
<evidence type="ECO:0000313" key="4">
    <source>
        <dbReference type="Proteomes" id="UP001500236"/>
    </source>
</evidence>
<dbReference type="PANTHER" id="PTHR30290">
    <property type="entry name" value="PERIPLASMIC BINDING COMPONENT OF ABC TRANSPORTER"/>
    <property type="match status" value="1"/>
</dbReference>
<feature type="domain" description="Solute-binding protein family 5" evidence="2">
    <location>
        <begin position="109"/>
        <end position="475"/>
    </location>
</feature>
<dbReference type="Proteomes" id="UP001500236">
    <property type="component" value="Unassembled WGS sequence"/>
</dbReference>
<accession>A0ABP6M1A3</accession>
<evidence type="ECO:0000256" key="1">
    <source>
        <dbReference type="SAM" id="MobiDB-lite"/>
    </source>
</evidence>
<dbReference type="InterPro" id="IPR030678">
    <property type="entry name" value="Peptide/Ni-bd"/>
</dbReference>
<protein>
    <submittedName>
        <fullName evidence="3">ABC transporter substrate-binding protein</fullName>
    </submittedName>
</protein>
<dbReference type="SUPFAM" id="SSF53850">
    <property type="entry name" value="Periplasmic binding protein-like II"/>
    <property type="match status" value="1"/>
</dbReference>
<dbReference type="InterPro" id="IPR039424">
    <property type="entry name" value="SBP_5"/>
</dbReference>
<dbReference type="PIRSF" id="PIRSF002741">
    <property type="entry name" value="MppA"/>
    <property type="match status" value="1"/>
</dbReference>
<dbReference type="Gene3D" id="3.40.190.10">
    <property type="entry name" value="Periplasmic binding protein-like II"/>
    <property type="match status" value="1"/>
</dbReference>
<proteinExistence type="predicted"/>
<evidence type="ECO:0000259" key="2">
    <source>
        <dbReference type="Pfam" id="PF00496"/>
    </source>
</evidence>
<dbReference type="Gene3D" id="3.90.76.10">
    <property type="entry name" value="Dipeptide-binding Protein, Domain 1"/>
    <property type="match status" value="1"/>
</dbReference>
<name>A0ABP6M1A3_9MICC</name>
<dbReference type="EMBL" id="BAAAVT010000017">
    <property type="protein sequence ID" value="GAA3071830.1"/>
    <property type="molecule type" value="Genomic_DNA"/>
</dbReference>
<feature type="region of interest" description="Disordered" evidence="1">
    <location>
        <begin position="1"/>
        <end position="34"/>
    </location>
</feature>
<feature type="compositionally biased region" description="Polar residues" evidence="1">
    <location>
        <begin position="15"/>
        <end position="24"/>
    </location>
</feature>
<gene>
    <name evidence="3" type="ORF">GCM10010529_24930</name>
</gene>
<dbReference type="RefSeq" id="WP_170922569.1">
    <property type="nucleotide sequence ID" value="NZ_BAAAVT010000017.1"/>
</dbReference>
<evidence type="ECO:0000313" key="3">
    <source>
        <dbReference type="EMBL" id="GAA3071830.1"/>
    </source>
</evidence>
<sequence>MNNPEPNVQPHATALSASDQRSQPTPSPTPARGRLLAGAGLSTALLLTACAEGGGGEDASADGGEFTAYTCEPQSLTPGNTSEVCGARVLEQLFTGLTEIDYDTFEATEGVAESWESEDNITWTFHLRDDYAFHDGEEIDAHTFVDTFTWTADESNAQVNSEFYEIIAGYDELQDDDVDELSGVRAIDDHTLEIELSDPFGQLPVHLGLLGFSPIPSAAYEDMDAFEQAPIGNGRYRMDGEWVHDEQIAVTRHEDWPGEVPGNAERIEWRIYSDVGTAYMDVQAGQLDLLEQAPPEQIPNMEADFGENQEAFETGTFTYLGFPLYQEDFQDPDVRRALSMAIDRDSIVETIFDGGMQPARSIIPPVLPEGREDACDACEYDPETAADLYEAAGGPSEMEIYYNSGAGHDDWVEAVTNQWQQHLGIDDITFRSLDFAQYLDDLAEENASGPFRLGWTLSSPSAQYAMEPIYSTGASRNYAGYSSEEFDSLIQQANAADVEDAEPLYHEVEDVLLEDLPVIPLWFNQQHVVHTDRITDVEVSPRGLPRVESITVTE</sequence>
<dbReference type="InterPro" id="IPR000914">
    <property type="entry name" value="SBP_5_dom"/>
</dbReference>
<organism evidence="3 4">
    <name type="scientific">Nesterenkonia aethiopica</name>
    <dbReference type="NCBI Taxonomy" id="269144"/>
    <lineage>
        <taxon>Bacteria</taxon>
        <taxon>Bacillati</taxon>
        <taxon>Actinomycetota</taxon>
        <taxon>Actinomycetes</taxon>
        <taxon>Micrococcales</taxon>
        <taxon>Micrococcaceae</taxon>
        <taxon>Nesterenkonia</taxon>
    </lineage>
</organism>
<keyword evidence="4" id="KW-1185">Reference proteome</keyword>
<dbReference type="PANTHER" id="PTHR30290:SF83">
    <property type="entry name" value="ABC TRANSPORTER SUBSTRATE-BINDING PROTEIN"/>
    <property type="match status" value="1"/>
</dbReference>